<keyword evidence="2 3" id="KW-0040">ANK repeat</keyword>
<comment type="caution">
    <text evidence="5">The sequence shown here is derived from an EMBL/GenBank/DDBJ whole genome shotgun (WGS) entry which is preliminary data.</text>
</comment>
<reference evidence="5" key="1">
    <citation type="submission" date="2022-06" db="EMBL/GenBank/DDBJ databases">
        <authorList>
            <consortium name="SYNGENTA / RWTH Aachen University"/>
        </authorList>
    </citation>
    <scope>NUCLEOTIDE SEQUENCE</scope>
</reference>
<dbReference type="SMART" id="SM00248">
    <property type="entry name" value="ANK"/>
    <property type="match status" value="2"/>
</dbReference>
<keyword evidence="1" id="KW-0677">Repeat</keyword>
<feature type="region of interest" description="Disordered" evidence="4">
    <location>
        <begin position="1"/>
        <end position="24"/>
    </location>
</feature>
<dbReference type="PROSITE" id="PS50297">
    <property type="entry name" value="ANK_REP_REGION"/>
    <property type="match status" value="1"/>
</dbReference>
<dbReference type="Pfam" id="PF12796">
    <property type="entry name" value="Ank_2"/>
    <property type="match status" value="1"/>
</dbReference>
<proteinExistence type="predicted"/>
<accession>A0AAV0ATP4</accession>
<dbReference type="AlphaFoldDB" id="A0AAV0ATP4"/>
<evidence type="ECO:0000313" key="6">
    <source>
        <dbReference type="Proteomes" id="UP001153365"/>
    </source>
</evidence>
<gene>
    <name evidence="5" type="ORF">PPACK8108_LOCUS6379</name>
</gene>
<evidence type="ECO:0000256" key="2">
    <source>
        <dbReference type="ARBA" id="ARBA00023043"/>
    </source>
</evidence>
<dbReference type="PANTHER" id="PTHR24171">
    <property type="entry name" value="ANKYRIN REPEAT DOMAIN-CONTAINING PROTEIN 39-RELATED"/>
    <property type="match status" value="1"/>
</dbReference>
<dbReference type="Gene3D" id="1.25.40.20">
    <property type="entry name" value="Ankyrin repeat-containing domain"/>
    <property type="match status" value="1"/>
</dbReference>
<dbReference type="PROSITE" id="PS50088">
    <property type="entry name" value="ANK_REPEAT"/>
    <property type="match status" value="1"/>
</dbReference>
<name>A0AAV0ATP4_PHAPC</name>
<evidence type="ECO:0000256" key="4">
    <source>
        <dbReference type="SAM" id="MobiDB-lite"/>
    </source>
</evidence>
<dbReference type="InterPro" id="IPR036770">
    <property type="entry name" value="Ankyrin_rpt-contain_sf"/>
</dbReference>
<evidence type="ECO:0000256" key="3">
    <source>
        <dbReference type="PROSITE-ProRule" id="PRU00023"/>
    </source>
</evidence>
<keyword evidence="6" id="KW-1185">Reference proteome</keyword>
<dbReference type="InterPro" id="IPR002110">
    <property type="entry name" value="Ankyrin_rpt"/>
</dbReference>
<evidence type="ECO:0000256" key="1">
    <source>
        <dbReference type="ARBA" id="ARBA00022737"/>
    </source>
</evidence>
<organism evidence="5 6">
    <name type="scientific">Phakopsora pachyrhizi</name>
    <name type="common">Asian soybean rust disease fungus</name>
    <dbReference type="NCBI Taxonomy" id="170000"/>
    <lineage>
        <taxon>Eukaryota</taxon>
        <taxon>Fungi</taxon>
        <taxon>Dikarya</taxon>
        <taxon>Basidiomycota</taxon>
        <taxon>Pucciniomycotina</taxon>
        <taxon>Pucciniomycetes</taxon>
        <taxon>Pucciniales</taxon>
        <taxon>Phakopsoraceae</taxon>
        <taxon>Phakopsora</taxon>
    </lineage>
</organism>
<feature type="compositionally biased region" description="Basic and acidic residues" evidence="4">
    <location>
        <begin position="10"/>
        <end position="20"/>
    </location>
</feature>
<dbReference type="EMBL" id="CALTRL010001217">
    <property type="protein sequence ID" value="CAH7671587.1"/>
    <property type="molecule type" value="Genomic_DNA"/>
</dbReference>
<evidence type="ECO:0000313" key="5">
    <source>
        <dbReference type="EMBL" id="CAH7671587.1"/>
    </source>
</evidence>
<dbReference type="Proteomes" id="UP001153365">
    <property type="component" value="Unassembled WGS sequence"/>
</dbReference>
<sequence>MVSPISTGSRTEKGTEDSERVSSLPEETIEFANRIFKAAKDGDLILLKSAIGAGLPVNLTDHNGNTLLILASYYGHLETVEYLLSKGVELNRLNDKNQSAVAGAVYKGFKDVVKALIDNGADIKLGRPNAIDCTYMFKRDDYWDFIGASIDDVSPEVPKRV</sequence>
<dbReference type="SUPFAM" id="SSF48403">
    <property type="entry name" value="Ankyrin repeat"/>
    <property type="match status" value="1"/>
</dbReference>
<dbReference type="PANTHER" id="PTHR24171:SF9">
    <property type="entry name" value="ANKYRIN REPEAT DOMAIN-CONTAINING PROTEIN 39"/>
    <property type="match status" value="1"/>
</dbReference>
<feature type="repeat" description="ANK" evidence="3">
    <location>
        <begin position="63"/>
        <end position="95"/>
    </location>
</feature>
<protein>
    <submittedName>
        <fullName evidence="5">Ankyrin repeat protein</fullName>
    </submittedName>
</protein>